<dbReference type="InterPro" id="IPR019151">
    <property type="entry name" value="Proteasome_assmbl_chaperone_2"/>
</dbReference>
<evidence type="ECO:0000256" key="1">
    <source>
        <dbReference type="SAM" id="MobiDB-lite"/>
    </source>
</evidence>
<reference evidence="4 5" key="1">
    <citation type="submission" date="2020-08" db="EMBL/GenBank/DDBJ databases">
        <title>novel species in genus Corynebacterium.</title>
        <authorList>
            <person name="Zhang G."/>
        </authorList>
    </citation>
    <scope>NUCLEOTIDE SEQUENCE [LARGE SCALE GENOMIC DNA]</scope>
    <source>
        <strain evidence="4 5">zg-917</strain>
        <strain evidence="3">Zg-917</strain>
    </source>
</reference>
<name>A0A7H0K234_9CORY</name>
<evidence type="ECO:0000313" key="3">
    <source>
        <dbReference type="EMBL" id="QNP91350.1"/>
    </source>
</evidence>
<dbReference type="EMBL" id="JACMYE010000004">
    <property type="protein sequence ID" value="MBC3178908.1"/>
    <property type="molecule type" value="Genomic_DNA"/>
</dbReference>
<dbReference type="SUPFAM" id="SSF159659">
    <property type="entry name" value="Cgl1923-like"/>
    <property type="match status" value="1"/>
</dbReference>
<protein>
    <submittedName>
        <fullName evidence="3">PAC2 family protein</fullName>
    </submittedName>
</protein>
<gene>
    <name evidence="2" type="ORF">H7348_06245</name>
    <name evidence="3" type="ORF">IAU68_06750</name>
</gene>
<dbReference type="Proteomes" id="UP000516235">
    <property type="component" value="Chromosome"/>
</dbReference>
<organism evidence="3 4">
    <name type="scientific">Corynebacterium lujinxingii</name>
    <dbReference type="NCBI Taxonomy" id="2763010"/>
    <lineage>
        <taxon>Bacteria</taxon>
        <taxon>Bacillati</taxon>
        <taxon>Actinomycetota</taxon>
        <taxon>Actinomycetes</taxon>
        <taxon>Mycobacteriales</taxon>
        <taxon>Corynebacteriaceae</taxon>
        <taxon>Corynebacterium</taxon>
    </lineage>
</organism>
<evidence type="ECO:0000313" key="2">
    <source>
        <dbReference type="EMBL" id="MBC3178908.1"/>
    </source>
</evidence>
<dbReference type="Proteomes" id="UP000642876">
    <property type="component" value="Unassembled WGS sequence"/>
</dbReference>
<evidence type="ECO:0000313" key="5">
    <source>
        <dbReference type="Proteomes" id="UP000642876"/>
    </source>
</evidence>
<dbReference type="AlphaFoldDB" id="A0A7H0K234"/>
<dbReference type="Gene3D" id="1.10.287.100">
    <property type="match status" value="1"/>
</dbReference>
<feature type="compositionally biased region" description="Basic and acidic residues" evidence="1">
    <location>
        <begin position="357"/>
        <end position="381"/>
    </location>
</feature>
<dbReference type="EMBL" id="CP061032">
    <property type="protein sequence ID" value="QNP91350.1"/>
    <property type="molecule type" value="Genomic_DNA"/>
</dbReference>
<feature type="region of interest" description="Disordered" evidence="1">
    <location>
        <begin position="321"/>
        <end position="381"/>
    </location>
</feature>
<feature type="compositionally biased region" description="Basic and acidic residues" evidence="1">
    <location>
        <begin position="321"/>
        <end position="346"/>
    </location>
</feature>
<sequence length="381" mass="42325">MVWECAIPPQEVLTVTNDRQMYELEYPSPSVDSANPKGPALVVAMRGYADAGHAVESAADHLKAALESRTVATFSNDELIDYRSRRPTVTLAHSEITDIADLQLDMRVLRDANGKSFLLLSGPEPDLRWEAFSNAVADLVERFNVEKTICLYAAPMGAPHTRPLVVSAHGNDSDLVGSMYTFDGMVSIPGSASILIERELHGRGRNVAGYTAHVPHYVAASPYPHATFQLLQSVQDSTGLKFPLGSLEGDMRRVTQQLAEQTTNSDEIAHVVQALEEHYDQEMEEYRSRHPQAMMPGEAQMPSGEEISEAFENYLTAIEDRDRTREEQRSLPHDEATDQRLRDHFFIDPAQPEIDDAAERSRDDDNGTGDDTDRGENRSGD</sequence>
<proteinExistence type="predicted"/>
<dbReference type="InterPro" id="IPR038389">
    <property type="entry name" value="PSMG2_sf"/>
</dbReference>
<dbReference type="Gene3D" id="3.40.50.10900">
    <property type="entry name" value="PAC-like subunit"/>
    <property type="match status" value="1"/>
</dbReference>
<dbReference type="Pfam" id="PF09754">
    <property type="entry name" value="PAC2"/>
    <property type="match status" value="1"/>
</dbReference>
<accession>A0A7H0K234</accession>
<dbReference type="KEGG" id="cluj:IAU68_06750"/>
<evidence type="ECO:0000313" key="4">
    <source>
        <dbReference type="Proteomes" id="UP000516235"/>
    </source>
</evidence>
<keyword evidence="5" id="KW-1185">Reference proteome</keyword>